<dbReference type="AlphaFoldDB" id="A0A4Q2MD41"/>
<evidence type="ECO:0000313" key="3">
    <source>
        <dbReference type="EMBL" id="RXZ87972.1"/>
    </source>
</evidence>
<dbReference type="Proteomes" id="UP000292686">
    <property type="component" value="Unassembled WGS sequence"/>
</dbReference>
<evidence type="ECO:0000313" key="5">
    <source>
        <dbReference type="Proteomes" id="UP000581087"/>
    </source>
</evidence>
<feature type="transmembrane region" description="Helical" evidence="1">
    <location>
        <begin position="151"/>
        <end position="172"/>
    </location>
</feature>
<feature type="transmembrane region" description="Helical" evidence="1">
    <location>
        <begin position="95"/>
        <end position="116"/>
    </location>
</feature>
<proteinExistence type="predicted"/>
<comment type="caution">
    <text evidence="3">The sequence shown here is derived from an EMBL/GenBank/DDBJ whole genome shotgun (WGS) entry which is preliminary data.</text>
</comment>
<feature type="transmembrane region" description="Helical" evidence="1">
    <location>
        <begin position="39"/>
        <end position="58"/>
    </location>
</feature>
<keyword evidence="1" id="KW-0472">Membrane</keyword>
<evidence type="ECO:0000256" key="1">
    <source>
        <dbReference type="SAM" id="Phobius"/>
    </source>
</evidence>
<feature type="transmembrane region" description="Helical" evidence="1">
    <location>
        <begin position="70"/>
        <end position="89"/>
    </location>
</feature>
<gene>
    <name evidence="2" type="ORF">BJ972_002372</name>
    <name evidence="3" type="ORF">ESP50_01905</name>
</gene>
<name>A0A4Q2MD41_9MICO</name>
<reference evidence="3 4" key="1">
    <citation type="submission" date="2019-01" db="EMBL/GenBank/DDBJ databases">
        <title>Agromyces.</title>
        <authorList>
            <person name="Li J."/>
        </authorList>
    </citation>
    <scope>NUCLEOTIDE SEQUENCE [LARGE SCALE GENOMIC DNA]</scope>
    <source>
        <strain evidence="3 4">DSM 23870</strain>
    </source>
</reference>
<feature type="transmembrane region" description="Helical" evidence="1">
    <location>
        <begin position="128"/>
        <end position="145"/>
    </location>
</feature>
<dbReference type="Proteomes" id="UP000581087">
    <property type="component" value="Unassembled WGS sequence"/>
</dbReference>
<dbReference type="EMBL" id="SDPM01000001">
    <property type="protein sequence ID" value="RXZ87972.1"/>
    <property type="molecule type" value="Genomic_DNA"/>
</dbReference>
<reference evidence="2 5" key="2">
    <citation type="submission" date="2020-07" db="EMBL/GenBank/DDBJ databases">
        <title>Sequencing the genomes of 1000 actinobacteria strains.</title>
        <authorList>
            <person name="Klenk H.-P."/>
        </authorList>
    </citation>
    <scope>NUCLEOTIDE SEQUENCE [LARGE SCALE GENOMIC DNA]</scope>
    <source>
        <strain evidence="2 5">DSM 23870</strain>
    </source>
</reference>
<keyword evidence="4" id="KW-1185">Reference proteome</keyword>
<dbReference type="EMBL" id="JACCBI010000001">
    <property type="protein sequence ID" value="NYD67853.1"/>
    <property type="molecule type" value="Genomic_DNA"/>
</dbReference>
<accession>A0A4Q2MD41</accession>
<keyword evidence="1" id="KW-0812">Transmembrane</keyword>
<feature type="transmembrane region" description="Helical" evidence="1">
    <location>
        <begin position="12"/>
        <end position="33"/>
    </location>
</feature>
<dbReference type="OrthoDB" id="5126240at2"/>
<sequence length="188" mass="19332">MSGHTGGDVRAFIIPLVRAALALAAGIVVTFAQDHSAPFGLAVFGAWALAAGLLIGALQLRFEADRLTRLLGVIQAVVTAVAGILALTVGGGLAFLLVIVSAWAAITGFLELYAGYRARGRSAAARDWLMFGGFTAVLALVFLLLPPNVVVSVGILGAYWIILAVFAAIAAFSLKWAPSRQGTGVDAA</sequence>
<evidence type="ECO:0000313" key="2">
    <source>
        <dbReference type="EMBL" id="NYD67853.1"/>
    </source>
</evidence>
<protein>
    <submittedName>
        <fullName evidence="2">Uncharacterized membrane protein HdeD (DUF308 family)</fullName>
    </submittedName>
</protein>
<dbReference type="RefSeq" id="WP_129172236.1">
    <property type="nucleotide sequence ID" value="NZ_JACCBI010000001.1"/>
</dbReference>
<evidence type="ECO:0000313" key="4">
    <source>
        <dbReference type="Proteomes" id="UP000292686"/>
    </source>
</evidence>
<organism evidence="3 4">
    <name type="scientific">Agromyces atrinae</name>
    <dbReference type="NCBI Taxonomy" id="592376"/>
    <lineage>
        <taxon>Bacteria</taxon>
        <taxon>Bacillati</taxon>
        <taxon>Actinomycetota</taxon>
        <taxon>Actinomycetes</taxon>
        <taxon>Micrococcales</taxon>
        <taxon>Microbacteriaceae</taxon>
        <taxon>Agromyces</taxon>
    </lineage>
</organism>
<keyword evidence="1" id="KW-1133">Transmembrane helix</keyword>